<organism evidence="3 4">
    <name type="scientific">Aplysia californica</name>
    <name type="common">California sea hare</name>
    <dbReference type="NCBI Taxonomy" id="6500"/>
    <lineage>
        <taxon>Eukaryota</taxon>
        <taxon>Metazoa</taxon>
        <taxon>Spiralia</taxon>
        <taxon>Lophotrochozoa</taxon>
        <taxon>Mollusca</taxon>
        <taxon>Gastropoda</taxon>
        <taxon>Heterobranchia</taxon>
        <taxon>Euthyneura</taxon>
        <taxon>Tectipleura</taxon>
        <taxon>Aplysiida</taxon>
        <taxon>Aplysioidea</taxon>
        <taxon>Aplysiidae</taxon>
        <taxon>Aplysia</taxon>
    </lineage>
</organism>
<dbReference type="InterPro" id="IPR011583">
    <property type="entry name" value="Chitinase_II/V-like_cat"/>
</dbReference>
<feature type="chain" id="PRO_5045625119" evidence="1">
    <location>
        <begin position="23"/>
        <end position="334"/>
    </location>
</feature>
<evidence type="ECO:0000256" key="1">
    <source>
        <dbReference type="SAM" id="SignalP"/>
    </source>
</evidence>
<dbReference type="InterPro" id="IPR017853">
    <property type="entry name" value="GH"/>
</dbReference>
<accession>A0ABM1VNX7</accession>
<protein>
    <submittedName>
        <fullName evidence="4">Chitotriosidase-1</fullName>
    </submittedName>
</protein>
<dbReference type="PROSITE" id="PS51910">
    <property type="entry name" value="GH18_2"/>
    <property type="match status" value="1"/>
</dbReference>
<dbReference type="SMART" id="SM00636">
    <property type="entry name" value="Glyco_18"/>
    <property type="match status" value="1"/>
</dbReference>
<evidence type="ECO:0000259" key="2">
    <source>
        <dbReference type="PROSITE" id="PS51910"/>
    </source>
</evidence>
<dbReference type="InterPro" id="IPR050314">
    <property type="entry name" value="Glycosyl_Hydrlase_18"/>
</dbReference>
<dbReference type="InterPro" id="IPR001223">
    <property type="entry name" value="Glyco_hydro18_cat"/>
</dbReference>
<evidence type="ECO:0000313" key="3">
    <source>
        <dbReference type="Proteomes" id="UP000694888"/>
    </source>
</evidence>
<evidence type="ECO:0000313" key="4">
    <source>
        <dbReference type="RefSeq" id="XP_035824119.1"/>
    </source>
</evidence>
<dbReference type="Proteomes" id="UP000694888">
    <property type="component" value="Unplaced"/>
</dbReference>
<keyword evidence="1" id="KW-0732">Signal</keyword>
<dbReference type="PANTHER" id="PTHR11177">
    <property type="entry name" value="CHITINASE"/>
    <property type="match status" value="1"/>
</dbReference>
<feature type="domain" description="GH18" evidence="2">
    <location>
        <begin position="23"/>
        <end position="334"/>
    </location>
</feature>
<dbReference type="SUPFAM" id="SSF51445">
    <property type="entry name" value="(Trans)glycosidases"/>
    <property type="match status" value="1"/>
</dbReference>
<dbReference type="GeneID" id="101847177"/>
<feature type="signal peptide" evidence="1">
    <location>
        <begin position="1"/>
        <end position="22"/>
    </location>
</feature>
<name>A0ABM1VNX7_APLCA</name>
<reference evidence="4" key="1">
    <citation type="submission" date="2025-08" db="UniProtKB">
        <authorList>
            <consortium name="RefSeq"/>
        </authorList>
    </citation>
    <scope>IDENTIFICATION</scope>
</reference>
<proteinExistence type="predicted"/>
<dbReference type="Pfam" id="PF00704">
    <property type="entry name" value="Glyco_hydro_18"/>
    <property type="match status" value="1"/>
</dbReference>
<sequence>MDITQQFVLLLLGALTVKESFGYMRACYYTNWSQFLPSSSRFLPGRIPPQLCTHLIFAYADIRATNITPTEFNDIEMYNRINRLKRDRPNLQVILAVGGWAAGGERFNRLVSSEASMLQFARNLVVFLRRHNLDGVNIDWQYPTSRPRGSGPGDRLRYTRLLQCTGWQCLDSKQSWALGFNSAETPFLYQGVLDFAFLMAYDLHGQWEDPSSGALHHAPLDPEVRTFVEGWIESGFPARKLALAVSGFGRSFTLTSEPEGNGLGQEVTGGGAPGPFSRDQGLLDYAEVCRNLEEGNWTRVWLQNEGVPIAFGNTSRGWQWVGYDDPQSLELKVI</sequence>
<dbReference type="InterPro" id="IPR029070">
    <property type="entry name" value="Chitinase_insertion_sf"/>
</dbReference>
<dbReference type="RefSeq" id="XP_035824119.1">
    <property type="nucleotide sequence ID" value="XM_035968226.1"/>
</dbReference>
<keyword evidence="3" id="KW-1185">Reference proteome</keyword>
<dbReference type="SUPFAM" id="SSF54556">
    <property type="entry name" value="Chitinase insertion domain"/>
    <property type="match status" value="1"/>
</dbReference>
<dbReference type="PANTHER" id="PTHR11177:SF317">
    <property type="entry name" value="CHITINASE 12-RELATED"/>
    <property type="match status" value="1"/>
</dbReference>
<dbReference type="Gene3D" id="3.20.20.80">
    <property type="entry name" value="Glycosidases"/>
    <property type="match status" value="1"/>
</dbReference>
<gene>
    <name evidence="4" type="primary">LOC101847177</name>
</gene>
<dbReference type="Gene3D" id="3.10.50.10">
    <property type="match status" value="1"/>
</dbReference>